<keyword evidence="6" id="KW-0449">Lipoprotein</keyword>
<dbReference type="GeneID" id="141447509"/>
<evidence type="ECO:0000256" key="4">
    <source>
        <dbReference type="ARBA" id="ARBA00034121"/>
    </source>
</evidence>
<dbReference type="HOGENOM" id="CLU_113042_0_0_1"/>
<evidence type="ECO:0000313" key="6">
    <source>
        <dbReference type="EMBL" id="JAA76111.1"/>
    </source>
</evidence>
<feature type="chain" id="PRO_5004365131" evidence="5">
    <location>
        <begin position="22"/>
        <end position="204"/>
    </location>
</feature>
<accession>R4FN86</accession>
<dbReference type="InterPro" id="IPR005657">
    <property type="entry name" value="Triabi/Procalin"/>
</dbReference>
<dbReference type="AlphaFoldDB" id="R4FN86"/>
<dbReference type="Pfam" id="PF03973">
    <property type="entry name" value="Triabin"/>
    <property type="match status" value="1"/>
</dbReference>
<dbReference type="InterPro" id="IPR012674">
    <property type="entry name" value="Calycin"/>
</dbReference>
<evidence type="ECO:0000256" key="5">
    <source>
        <dbReference type="SAM" id="SignalP"/>
    </source>
</evidence>
<dbReference type="GO" id="GO:0000302">
    <property type="term" value="P:response to reactive oxygen species"/>
    <property type="evidence" value="ECO:0007669"/>
    <property type="project" value="TreeGrafter"/>
</dbReference>
<comment type="similarity">
    <text evidence="4">Belongs to the calycin superfamily. Triabin family.</text>
</comment>
<dbReference type="PANTHER" id="PTHR10612:SF34">
    <property type="entry name" value="APOLIPOPROTEIN D"/>
    <property type="match status" value="1"/>
</dbReference>
<evidence type="ECO:0000256" key="3">
    <source>
        <dbReference type="ARBA" id="ARBA00022729"/>
    </source>
</evidence>
<comment type="subcellular location">
    <subcellularLocation>
        <location evidence="1">Secreted</location>
    </subcellularLocation>
</comment>
<proteinExistence type="evidence at transcript level"/>
<keyword evidence="2" id="KW-0964">Secreted</keyword>
<dbReference type="GO" id="GO:0030682">
    <property type="term" value="P:symbiont-mediated perturbation of host defenses"/>
    <property type="evidence" value="ECO:0007669"/>
    <property type="project" value="InterPro"/>
</dbReference>
<feature type="signal peptide" evidence="5">
    <location>
        <begin position="1"/>
        <end position="21"/>
    </location>
</feature>
<dbReference type="VEuPathDB" id="VectorBase:RPRC015425"/>
<dbReference type="SUPFAM" id="SSF50814">
    <property type="entry name" value="Lipocalins"/>
    <property type="match status" value="1"/>
</dbReference>
<dbReference type="PANTHER" id="PTHR10612">
    <property type="entry name" value="APOLIPOPROTEIN D"/>
    <property type="match status" value="1"/>
</dbReference>
<reference evidence="6" key="1">
    <citation type="submission" date="2013-04" db="EMBL/GenBank/DDBJ databases">
        <title>An insight into the transcriptome of the digestive tract of the blood sucking bug, Rhodnius prolixus.</title>
        <authorList>
            <person name="Ribeiro J.M.C."/>
            <person name="Genta F.A."/>
            <person name="Sorgine M.H.F."/>
            <person name="Paiva-Silva G.O."/>
            <person name="Majerowicz D."/>
            <person name="Medeiros M."/>
            <person name="Koerich L."/>
            <person name="Terra W.R."/>
            <person name="Ferreira C."/>
            <person name="Pimentel A.C."/>
            <person name="Bisch P.M."/>
            <person name="Diniz M.M.P."/>
            <person name="Nascimento R."/>
            <person name="Salmon D."/>
            <person name="Silber A.M."/>
            <person name="Alves M."/>
            <person name="Oliveira M.F."/>
            <person name="Gondim K.C."/>
            <person name="Silva Neto M.A.C."/>
            <person name="Atella G.C."/>
            <person name="Araujo H."/>
            <person name="Dias F.S."/>
            <person name="Polycarpo C.R."/>
            <person name="Fampa P."/>
            <person name="Melo A.C."/>
            <person name="Tanaka A.S."/>
            <person name="Balczun C."/>
            <person name="Oliveira J.H.M."/>
            <person name="Goncalves R."/>
            <person name="Lazoski C."/>
            <person name="Pereira M.A."/>
            <person name="Rivera-Pomar R."/>
            <person name="Diambra L."/>
            <person name="Schaub G.A."/>
            <person name="Garcia E.S."/>
            <person name="Azambuja P."/>
            <person name="Braz G.R.C."/>
            <person name="Oliveira P.L."/>
        </authorList>
    </citation>
    <scope>NUCLEOTIDE SEQUENCE</scope>
</reference>
<protein>
    <submittedName>
        <fullName evidence="6">Putative apolipoprotein d/lipocalin</fullName>
    </submittedName>
</protein>
<dbReference type="GO" id="GO:0006629">
    <property type="term" value="P:lipid metabolic process"/>
    <property type="evidence" value="ECO:0007669"/>
    <property type="project" value="TreeGrafter"/>
</dbReference>
<dbReference type="EMBL" id="GAHY01001399">
    <property type="protein sequence ID" value="JAA76111.1"/>
    <property type="molecule type" value="mRNA"/>
</dbReference>
<evidence type="ECO:0000256" key="1">
    <source>
        <dbReference type="ARBA" id="ARBA00004613"/>
    </source>
</evidence>
<name>R4FN86_RHOPR</name>
<keyword evidence="3 5" id="KW-0732">Signal</keyword>
<dbReference type="Gene3D" id="2.40.128.20">
    <property type="match status" value="1"/>
</dbReference>
<dbReference type="GO" id="GO:0005737">
    <property type="term" value="C:cytoplasm"/>
    <property type="evidence" value="ECO:0007669"/>
    <property type="project" value="TreeGrafter"/>
</dbReference>
<sequence length="204" mass="23482">MTLLTFYFILASILGLHSVKTQNSPLKFGYCLVPDVKTDFDPTMFFAGRWYKQLGFGSLFQDIIGICPTVEYKITDDGEIKSLDYLYNQILQVYVFKSGNSYTRYIHDNLGYLSFTFNLGQGLLRETYPMYIIDTDYDDFAIVYYCRSFLFFMKTEAAWVMSRSRNEASPDQPAIIDALKRSGLDYSLFKPEVNTGCGLNEPNL</sequence>
<organism evidence="6">
    <name type="scientific">Rhodnius prolixus</name>
    <name type="common">Triatomid bug</name>
    <dbReference type="NCBI Taxonomy" id="13249"/>
    <lineage>
        <taxon>Eukaryota</taxon>
        <taxon>Metazoa</taxon>
        <taxon>Ecdysozoa</taxon>
        <taxon>Arthropoda</taxon>
        <taxon>Hexapoda</taxon>
        <taxon>Insecta</taxon>
        <taxon>Pterygota</taxon>
        <taxon>Neoptera</taxon>
        <taxon>Paraneoptera</taxon>
        <taxon>Hemiptera</taxon>
        <taxon>Heteroptera</taxon>
        <taxon>Panheteroptera</taxon>
        <taxon>Cimicomorpha</taxon>
        <taxon>Reduviidae</taxon>
        <taxon>Triatominae</taxon>
        <taxon>Rhodnius</taxon>
    </lineage>
</organism>
<evidence type="ECO:0000256" key="2">
    <source>
        <dbReference type="ARBA" id="ARBA00022525"/>
    </source>
</evidence>
<dbReference type="RefSeq" id="XP_073971240.1">
    <property type="nucleotide sequence ID" value="XM_074115139.1"/>
</dbReference>
<dbReference type="GO" id="GO:0005576">
    <property type="term" value="C:extracellular region"/>
    <property type="evidence" value="ECO:0007669"/>
    <property type="project" value="UniProtKB-SubCell"/>
</dbReference>